<keyword evidence="1" id="KW-0614">Plasmid</keyword>
<name>A0A2Z5G9Y4_9BACT</name>
<proteinExistence type="predicted"/>
<dbReference type="KEGG" id="abas:ACPOL_6833"/>
<dbReference type="Proteomes" id="UP000253606">
    <property type="component" value="Plasmid pACPOL2"/>
</dbReference>
<keyword evidence="2" id="KW-1185">Reference proteome</keyword>
<protein>
    <submittedName>
        <fullName evidence="1">Uncharacterized protein</fullName>
    </submittedName>
</protein>
<gene>
    <name evidence="1" type="ORF">ACPOL_6833</name>
</gene>
<accession>A0A2Z5G9Y4</accession>
<dbReference type="EMBL" id="CP030842">
    <property type="protein sequence ID" value="AXC16043.1"/>
    <property type="molecule type" value="Genomic_DNA"/>
</dbReference>
<geneLocation type="plasmid" evidence="2">
    <name>pacpol2</name>
</geneLocation>
<sequence>MTSPLTTIGWSSATKIRILSDIGPSLHLLIALRSSGIDG</sequence>
<evidence type="ECO:0000313" key="2">
    <source>
        <dbReference type="Proteomes" id="UP000253606"/>
    </source>
</evidence>
<dbReference type="AlphaFoldDB" id="A0A2Z5G9Y4"/>
<reference evidence="1 2" key="1">
    <citation type="journal article" date="2018" name="Front. Microbiol.">
        <title>Hydrolytic Capabilities as a Key to Environmental Success: Chitinolytic and Cellulolytic Acidobacteria From Acidic Sub-arctic Soils and Boreal Peatlands.</title>
        <authorList>
            <person name="Belova S.E."/>
            <person name="Ravin N.V."/>
            <person name="Pankratov T.A."/>
            <person name="Rakitin A.L."/>
            <person name="Ivanova A.A."/>
            <person name="Beletsky A.V."/>
            <person name="Mardanov A.V."/>
            <person name="Sinninghe Damste J.S."/>
            <person name="Dedysh S.N."/>
        </authorList>
    </citation>
    <scope>NUCLEOTIDE SEQUENCE [LARGE SCALE GENOMIC DNA]</scope>
    <source>
        <strain evidence="1 2">SBC82</strain>
        <plasmid evidence="2">pacpol2</plasmid>
    </source>
</reference>
<evidence type="ECO:0000313" key="1">
    <source>
        <dbReference type="EMBL" id="AXC16043.1"/>
    </source>
</evidence>
<organism evidence="1 2">
    <name type="scientific">Acidisarcina polymorpha</name>
    <dbReference type="NCBI Taxonomy" id="2211140"/>
    <lineage>
        <taxon>Bacteria</taxon>
        <taxon>Pseudomonadati</taxon>
        <taxon>Acidobacteriota</taxon>
        <taxon>Terriglobia</taxon>
        <taxon>Terriglobales</taxon>
        <taxon>Acidobacteriaceae</taxon>
        <taxon>Acidisarcina</taxon>
    </lineage>
</organism>